<feature type="transmembrane region" description="Helical" evidence="9">
    <location>
        <begin position="448"/>
        <end position="466"/>
    </location>
</feature>
<evidence type="ECO:0000256" key="6">
    <source>
        <dbReference type="ARBA" id="ARBA00023136"/>
    </source>
</evidence>
<dbReference type="GO" id="GO:0015203">
    <property type="term" value="F:polyamine transmembrane transporter activity"/>
    <property type="evidence" value="ECO:0007669"/>
    <property type="project" value="UniProtKB-ARBA"/>
</dbReference>
<feature type="transmembrane region" description="Helical" evidence="9">
    <location>
        <begin position="296"/>
        <end position="319"/>
    </location>
</feature>
<evidence type="ECO:0000313" key="11">
    <source>
        <dbReference type="Proteomes" id="UP000613740"/>
    </source>
</evidence>
<dbReference type="FunFam" id="1.20.1740.10:FF:000041">
    <property type="entry name" value="Amino acid permease, putative"/>
    <property type="match status" value="1"/>
</dbReference>
<dbReference type="Pfam" id="PF13520">
    <property type="entry name" value="AA_permease_2"/>
    <property type="match status" value="1"/>
</dbReference>
<dbReference type="EMBL" id="JAEHOD010000032">
    <property type="protein sequence ID" value="KAG2443129.1"/>
    <property type="molecule type" value="Genomic_DNA"/>
</dbReference>
<dbReference type="PANTHER" id="PTHR45826">
    <property type="entry name" value="POLYAMINE TRANSPORTER PUT1"/>
    <property type="match status" value="1"/>
</dbReference>
<dbReference type="GO" id="GO:0005886">
    <property type="term" value="C:plasma membrane"/>
    <property type="evidence" value="ECO:0007669"/>
    <property type="project" value="UniProtKB-SubCell"/>
</dbReference>
<keyword evidence="11" id="KW-1185">Reference proteome</keyword>
<sequence length="553" mass="58829">MADLHRDDGDASVPLIAPASPRHAKPHDVMGYGGEGHHRPPGEPGHVRTLGLLPLVTLIFFEVSGGPFGTEDAVSAAGPLLTILGFIVFPLLWSVPEALITAELATAFPENSGYVAWVTAAFGPFWGFQEGLWSWLSGVTDNSLYPVMLAANLEIFFPQLEGGWTRVCFLVGMSLLLSWLNYRGLTVVGHAVVTSTVAIVLPFVLLCVLALPQANVKNFTKVDWESVDWPTFLNVMFWNLNYWDSVSTLAGEVRDPGRTFPRALLLAVVLVVLMYLLPTLAALGVTAAAGDWSLGFYGYVAQQVGGPWLALWVVVAAGCSQVGQYQAEMASDSYQVQGMAERGFLPKALGRRSRHGTPVYGILLSSLGVLCLASMSFVEIVTLLNAIYCLAELLEFAAYVWLRVKAPHLPRPYRVPLPVWGLVLMLLPASALLLVVLAVPFVTGDWPTILWTLGAVGLGFVMYPALQFAKKRGWLVFEDMHFDCANVYDRSASGGGSPTCAATAGAATANGHGHVHGVVVVAHEECAPLLQGSGSNGDGGANGAVGGGGSGSS</sequence>
<dbReference type="PANTHER" id="PTHR45826:SF2">
    <property type="entry name" value="AMINO ACID TRANSPORTER"/>
    <property type="match status" value="1"/>
</dbReference>
<feature type="compositionally biased region" description="Gly residues" evidence="8">
    <location>
        <begin position="534"/>
        <end position="553"/>
    </location>
</feature>
<evidence type="ECO:0000256" key="9">
    <source>
        <dbReference type="SAM" id="Phobius"/>
    </source>
</evidence>
<reference evidence="10" key="1">
    <citation type="journal article" date="2020" name="bioRxiv">
        <title>Comparative genomics of Chlamydomonas.</title>
        <authorList>
            <person name="Craig R.J."/>
            <person name="Hasan A.R."/>
            <person name="Ness R.W."/>
            <person name="Keightley P.D."/>
        </authorList>
    </citation>
    <scope>NUCLEOTIDE SEQUENCE</scope>
    <source>
        <strain evidence="10">CCAP 11/173</strain>
    </source>
</reference>
<dbReference type="Gene3D" id="1.20.1740.10">
    <property type="entry name" value="Amino acid/polyamine transporter I"/>
    <property type="match status" value="1"/>
</dbReference>
<evidence type="ECO:0000256" key="1">
    <source>
        <dbReference type="ARBA" id="ARBA00004651"/>
    </source>
</evidence>
<comment type="caution">
    <text evidence="10">The sequence shown here is derived from an EMBL/GenBank/DDBJ whole genome shotgun (WGS) entry which is preliminary data.</text>
</comment>
<keyword evidence="2" id="KW-0813">Transport</keyword>
<name>A0A835W9H2_9CHLO</name>
<evidence type="ECO:0000313" key="10">
    <source>
        <dbReference type="EMBL" id="KAG2443129.1"/>
    </source>
</evidence>
<accession>A0A835W9H2</accession>
<keyword evidence="3" id="KW-1003">Cell membrane</keyword>
<feature type="region of interest" description="Disordered" evidence="8">
    <location>
        <begin position="531"/>
        <end position="553"/>
    </location>
</feature>
<feature type="transmembrane region" description="Helical" evidence="9">
    <location>
        <begin position="383"/>
        <end position="402"/>
    </location>
</feature>
<proteinExistence type="inferred from homology"/>
<keyword evidence="5 9" id="KW-1133">Transmembrane helix</keyword>
<organism evidence="10 11">
    <name type="scientific">Chlamydomonas schloesseri</name>
    <dbReference type="NCBI Taxonomy" id="2026947"/>
    <lineage>
        <taxon>Eukaryota</taxon>
        <taxon>Viridiplantae</taxon>
        <taxon>Chlorophyta</taxon>
        <taxon>core chlorophytes</taxon>
        <taxon>Chlorophyceae</taxon>
        <taxon>CS clade</taxon>
        <taxon>Chlamydomonadales</taxon>
        <taxon>Chlamydomonadaceae</taxon>
        <taxon>Chlamydomonas</taxon>
    </lineage>
</organism>
<evidence type="ECO:0000256" key="2">
    <source>
        <dbReference type="ARBA" id="ARBA00022448"/>
    </source>
</evidence>
<feature type="transmembrane region" description="Helical" evidence="9">
    <location>
        <begin position="188"/>
        <end position="211"/>
    </location>
</feature>
<evidence type="ECO:0000256" key="8">
    <source>
        <dbReference type="SAM" id="MobiDB-lite"/>
    </source>
</evidence>
<feature type="transmembrane region" description="Helical" evidence="9">
    <location>
        <begin position="264"/>
        <end position="290"/>
    </location>
</feature>
<gene>
    <name evidence="10" type="ORF">HYH02_009540</name>
</gene>
<evidence type="ECO:0000256" key="4">
    <source>
        <dbReference type="ARBA" id="ARBA00022692"/>
    </source>
</evidence>
<evidence type="ECO:0000256" key="7">
    <source>
        <dbReference type="ARBA" id="ARBA00024041"/>
    </source>
</evidence>
<feature type="transmembrane region" description="Helical" evidence="9">
    <location>
        <begin position="422"/>
        <end position="442"/>
    </location>
</feature>
<dbReference type="OrthoDB" id="5982228at2759"/>
<feature type="transmembrane region" description="Helical" evidence="9">
    <location>
        <begin position="359"/>
        <end position="377"/>
    </location>
</feature>
<keyword evidence="4 9" id="KW-0812">Transmembrane</keyword>
<keyword evidence="6 9" id="KW-0472">Membrane</keyword>
<evidence type="ECO:0008006" key="12">
    <source>
        <dbReference type="Google" id="ProtNLM"/>
    </source>
</evidence>
<comment type="similarity">
    <text evidence="7">Belongs to the amino acid-polyamine-organocation (APC) superfamily. Polyamine:cation symporter (PHS) (TC 2.A.3.12) family.</text>
</comment>
<dbReference type="InterPro" id="IPR002293">
    <property type="entry name" value="AA/rel_permease1"/>
</dbReference>
<dbReference type="AlphaFoldDB" id="A0A835W9H2"/>
<feature type="region of interest" description="Disordered" evidence="8">
    <location>
        <begin position="1"/>
        <end position="37"/>
    </location>
</feature>
<comment type="subcellular location">
    <subcellularLocation>
        <location evidence="1">Cell membrane</location>
        <topology evidence="1">Multi-pass membrane protein</topology>
    </subcellularLocation>
</comment>
<feature type="transmembrane region" description="Helical" evidence="9">
    <location>
        <begin position="73"/>
        <end position="93"/>
    </location>
</feature>
<evidence type="ECO:0000256" key="5">
    <source>
        <dbReference type="ARBA" id="ARBA00022989"/>
    </source>
</evidence>
<protein>
    <recommendedName>
        <fullName evidence="12">Polyamine transporter</fullName>
    </recommendedName>
</protein>
<dbReference type="InterPro" id="IPR044566">
    <property type="entry name" value="RMV1-like"/>
</dbReference>
<dbReference type="Proteomes" id="UP000613740">
    <property type="component" value="Unassembled WGS sequence"/>
</dbReference>
<evidence type="ECO:0000256" key="3">
    <source>
        <dbReference type="ARBA" id="ARBA00022475"/>
    </source>
</evidence>